<dbReference type="Gene3D" id="1.25.40.20">
    <property type="entry name" value="Ankyrin repeat-containing domain"/>
    <property type="match status" value="1"/>
</dbReference>
<dbReference type="AlphaFoldDB" id="A0A8E2F8S3"/>
<evidence type="ECO:0000256" key="1">
    <source>
        <dbReference type="ARBA" id="ARBA00022737"/>
    </source>
</evidence>
<dbReference type="Proteomes" id="UP000250140">
    <property type="component" value="Unassembled WGS sequence"/>
</dbReference>
<evidence type="ECO:0000256" key="2">
    <source>
        <dbReference type="ARBA" id="ARBA00023043"/>
    </source>
</evidence>
<dbReference type="PROSITE" id="PS50088">
    <property type="entry name" value="ANK_REPEAT"/>
    <property type="match status" value="1"/>
</dbReference>
<dbReference type="OrthoDB" id="539213at2759"/>
<dbReference type="SUPFAM" id="SSF48403">
    <property type="entry name" value="Ankyrin repeat"/>
    <property type="match status" value="1"/>
</dbReference>
<dbReference type="EMBL" id="KV748847">
    <property type="protein sequence ID" value="OCL12661.1"/>
    <property type="molecule type" value="Genomic_DNA"/>
</dbReference>
<dbReference type="SMART" id="SM00248">
    <property type="entry name" value="ANK"/>
    <property type="match status" value="1"/>
</dbReference>
<evidence type="ECO:0000256" key="3">
    <source>
        <dbReference type="PROSITE-ProRule" id="PRU00023"/>
    </source>
</evidence>
<keyword evidence="5" id="KW-1185">Reference proteome</keyword>
<gene>
    <name evidence="4" type="ORF">AOQ84DRAFT_266578</name>
</gene>
<feature type="non-terminal residue" evidence="4">
    <location>
        <position position="1"/>
    </location>
</feature>
<proteinExistence type="predicted"/>
<protein>
    <submittedName>
        <fullName evidence="4">Ankyrin</fullName>
    </submittedName>
</protein>
<dbReference type="PANTHER" id="PTHR24126">
    <property type="entry name" value="ANKYRIN REPEAT, PH AND SEC7 DOMAIN CONTAINING PROTEIN SECG-RELATED"/>
    <property type="match status" value="1"/>
</dbReference>
<dbReference type="InterPro" id="IPR036770">
    <property type="entry name" value="Ankyrin_rpt-contain_sf"/>
</dbReference>
<dbReference type="Pfam" id="PF12796">
    <property type="entry name" value="Ank_2"/>
    <property type="match status" value="1"/>
</dbReference>
<keyword evidence="2 3" id="KW-0040">ANK repeat</keyword>
<sequence length="72" mass="8004">AAVRLLIERGANLNAKGRYGLTLLHIYAQRGNRIQVQLLLEYGANVNVRDNIGHTPLFLANYHGHEAVAELL</sequence>
<accession>A0A8E2F8S3</accession>
<name>A0A8E2F8S3_9PEZI</name>
<reference evidence="4 5" key="1">
    <citation type="journal article" date="2016" name="Nat. Commun.">
        <title>Ectomycorrhizal ecology is imprinted in the genome of the dominant symbiotic fungus Cenococcum geophilum.</title>
        <authorList>
            <consortium name="DOE Joint Genome Institute"/>
            <person name="Peter M."/>
            <person name="Kohler A."/>
            <person name="Ohm R.A."/>
            <person name="Kuo A."/>
            <person name="Krutzmann J."/>
            <person name="Morin E."/>
            <person name="Arend M."/>
            <person name="Barry K.W."/>
            <person name="Binder M."/>
            <person name="Choi C."/>
            <person name="Clum A."/>
            <person name="Copeland A."/>
            <person name="Grisel N."/>
            <person name="Haridas S."/>
            <person name="Kipfer T."/>
            <person name="LaButti K."/>
            <person name="Lindquist E."/>
            <person name="Lipzen A."/>
            <person name="Maire R."/>
            <person name="Meier B."/>
            <person name="Mihaltcheva S."/>
            <person name="Molinier V."/>
            <person name="Murat C."/>
            <person name="Poggeler S."/>
            <person name="Quandt C.A."/>
            <person name="Sperisen C."/>
            <person name="Tritt A."/>
            <person name="Tisserant E."/>
            <person name="Crous P.W."/>
            <person name="Henrissat B."/>
            <person name="Nehls U."/>
            <person name="Egli S."/>
            <person name="Spatafora J.W."/>
            <person name="Grigoriev I.V."/>
            <person name="Martin F.M."/>
        </authorList>
    </citation>
    <scope>NUCLEOTIDE SEQUENCE [LARGE SCALE GENOMIC DNA]</scope>
    <source>
        <strain evidence="4 5">CBS 207.34</strain>
    </source>
</reference>
<dbReference type="InterPro" id="IPR002110">
    <property type="entry name" value="Ankyrin_rpt"/>
</dbReference>
<keyword evidence="1" id="KW-0677">Repeat</keyword>
<evidence type="ECO:0000313" key="5">
    <source>
        <dbReference type="Proteomes" id="UP000250140"/>
    </source>
</evidence>
<feature type="repeat" description="ANK" evidence="3">
    <location>
        <begin position="19"/>
        <end position="51"/>
    </location>
</feature>
<feature type="non-terminal residue" evidence="4">
    <location>
        <position position="72"/>
    </location>
</feature>
<dbReference type="PROSITE" id="PS50297">
    <property type="entry name" value="ANK_REP_REGION"/>
    <property type="match status" value="1"/>
</dbReference>
<dbReference type="PANTHER" id="PTHR24126:SF14">
    <property type="entry name" value="ANK_REP_REGION DOMAIN-CONTAINING PROTEIN"/>
    <property type="match status" value="1"/>
</dbReference>
<organism evidence="4 5">
    <name type="scientific">Glonium stellatum</name>
    <dbReference type="NCBI Taxonomy" id="574774"/>
    <lineage>
        <taxon>Eukaryota</taxon>
        <taxon>Fungi</taxon>
        <taxon>Dikarya</taxon>
        <taxon>Ascomycota</taxon>
        <taxon>Pezizomycotina</taxon>
        <taxon>Dothideomycetes</taxon>
        <taxon>Pleosporomycetidae</taxon>
        <taxon>Gloniales</taxon>
        <taxon>Gloniaceae</taxon>
        <taxon>Glonium</taxon>
    </lineage>
</organism>
<evidence type="ECO:0000313" key="4">
    <source>
        <dbReference type="EMBL" id="OCL12661.1"/>
    </source>
</evidence>